<dbReference type="AlphaFoldDB" id="A0A8H7QKV5"/>
<evidence type="ECO:0000313" key="8">
    <source>
        <dbReference type="EMBL" id="KAG2194519.1"/>
    </source>
</evidence>
<comment type="caution">
    <text evidence="8">The sequence shown here is derived from an EMBL/GenBank/DDBJ whole genome shotgun (WGS) entry which is preliminary data.</text>
</comment>
<dbReference type="Proteomes" id="UP000603453">
    <property type="component" value="Unassembled WGS sequence"/>
</dbReference>
<feature type="domain" description="FAD dependent oxidoreductase" evidence="7">
    <location>
        <begin position="3"/>
        <end position="332"/>
    </location>
</feature>
<comment type="cofactor">
    <cofactor evidence="1 6">
        <name>FAD</name>
        <dbReference type="ChEBI" id="CHEBI:57692"/>
    </cofactor>
</comment>
<dbReference type="InterPro" id="IPR023209">
    <property type="entry name" value="DAO"/>
</dbReference>
<keyword evidence="4 6" id="KW-0274">FAD</keyword>
<comment type="similarity">
    <text evidence="2">Belongs to the DAMOX/DASOX family.</text>
</comment>
<sequence>MCVGAGVSGLTTAVSLLREGYKNITIVAKHVPGDLSSEYTSPWAGASILTVAKHDDLRLQEIDMYTMKEFKRLCEEVPEAHVMACPGIQYCQEPGVPGQDVYWVRSIYKDVKKISDNELVPGTAYGYTFETFTANVPYYLAWLVKTIQELGGRIERGTFESIADAIEHYKEADTIVNCTGLGSYYLKDVQDHTMYPARGQTVVVRAPHIKTQHYIDGNNQWTYIIPRSDGTVICGGTLDRENRNTAPDDAITADILDRCYKLCPEITHGKGVSAFDIVSINVGFRPGRTGGIRLEKETRRRSNGDKVKVCHNYGHSSHGYQSSWGSSAKLVELVKNERLSKL</sequence>
<evidence type="ECO:0000256" key="1">
    <source>
        <dbReference type="ARBA" id="ARBA00001974"/>
    </source>
</evidence>
<accession>A0A8H7QKV5</accession>
<evidence type="ECO:0000256" key="4">
    <source>
        <dbReference type="ARBA" id="ARBA00022827"/>
    </source>
</evidence>
<dbReference type="InterPro" id="IPR006076">
    <property type="entry name" value="FAD-dep_OxRdtase"/>
</dbReference>
<protein>
    <recommendedName>
        <fullName evidence="7">FAD dependent oxidoreductase domain-containing protein</fullName>
    </recommendedName>
</protein>
<evidence type="ECO:0000256" key="2">
    <source>
        <dbReference type="ARBA" id="ARBA00006730"/>
    </source>
</evidence>
<dbReference type="GO" id="GO:0003884">
    <property type="term" value="F:D-amino-acid oxidase activity"/>
    <property type="evidence" value="ECO:0007669"/>
    <property type="project" value="InterPro"/>
</dbReference>
<dbReference type="PANTHER" id="PTHR11530:SF11">
    <property type="entry name" value="D-ASPARTATE OXIDASE"/>
    <property type="match status" value="1"/>
</dbReference>
<dbReference type="Gene3D" id="3.30.9.10">
    <property type="entry name" value="D-Amino Acid Oxidase, subunit A, domain 2"/>
    <property type="match status" value="1"/>
</dbReference>
<keyword evidence="5" id="KW-0560">Oxidoreductase</keyword>
<dbReference type="EMBL" id="JAEPRD010000194">
    <property type="protein sequence ID" value="KAG2194519.1"/>
    <property type="molecule type" value="Genomic_DNA"/>
</dbReference>
<dbReference type="GO" id="GO:0071949">
    <property type="term" value="F:FAD binding"/>
    <property type="evidence" value="ECO:0007669"/>
    <property type="project" value="InterPro"/>
</dbReference>
<dbReference type="GO" id="GO:0019478">
    <property type="term" value="P:D-amino acid catabolic process"/>
    <property type="evidence" value="ECO:0007669"/>
    <property type="project" value="TreeGrafter"/>
</dbReference>
<dbReference type="GO" id="GO:0005737">
    <property type="term" value="C:cytoplasm"/>
    <property type="evidence" value="ECO:0007669"/>
    <property type="project" value="TreeGrafter"/>
</dbReference>
<dbReference type="SUPFAM" id="SSF54373">
    <property type="entry name" value="FAD-linked reductases, C-terminal domain"/>
    <property type="match status" value="1"/>
</dbReference>
<dbReference type="PIRSF" id="PIRSF000189">
    <property type="entry name" value="D-aa_oxidase"/>
    <property type="match status" value="1"/>
</dbReference>
<keyword evidence="3" id="KW-0285">Flavoprotein</keyword>
<feature type="binding site" evidence="6">
    <location>
        <position position="179"/>
    </location>
    <ligand>
        <name>FAD</name>
        <dbReference type="ChEBI" id="CHEBI:57692"/>
    </ligand>
</feature>
<keyword evidence="9" id="KW-1185">Reference proteome</keyword>
<dbReference type="Pfam" id="PF01266">
    <property type="entry name" value="DAO"/>
    <property type="match status" value="1"/>
</dbReference>
<name>A0A8H7QKV5_9FUNG</name>
<evidence type="ECO:0000256" key="6">
    <source>
        <dbReference type="PIRSR" id="PIRSR000189-1"/>
    </source>
</evidence>
<dbReference type="OrthoDB" id="2015447at2759"/>
<reference evidence="8" key="1">
    <citation type="submission" date="2020-12" db="EMBL/GenBank/DDBJ databases">
        <title>Metabolic potential, ecology and presence of endohyphal bacteria is reflected in genomic diversity of Mucoromycotina.</title>
        <authorList>
            <person name="Muszewska A."/>
            <person name="Okrasinska A."/>
            <person name="Steczkiewicz K."/>
            <person name="Drgas O."/>
            <person name="Orlowska M."/>
            <person name="Perlinska-Lenart U."/>
            <person name="Aleksandrzak-Piekarczyk T."/>
            <person name="Szatraj K."/>
            <person name="Zielenkiewicz U."/>
            <person name="Pilsyk S."/>
            <person name="Malc E."/>
            <person name="Mieczkowski P."/>
            <person name="Kruszewska J.S."/>
            <person name="Biernat P."/>
            <person name="Pawlowska J."/>
        </authorList>
    </citation>
    <scope>NUCLEOTIDE SEQUENCE</scope>
    <source>
        <strain evidence="8">WA0000017839</strain>
    </source>
</reference>
<evidence type="ECO:0000256" key="3">
    <source>
        <dbReference type="ARBA" id="ARBA00022630"/>
    </source>
</evidence>
<evidence type="ECO:0000259" key="7">
    <source>
        <dbReference type="Pfam" id="PF01266"/>
    </source>
</evidence>
<dbReference type="Gene3D" id="3.40.50.720">
    <property type="entry name" value="NAD(P)-binding Rossmann-like Domain"/>
    <property type="match status" value="1"/>
</dbReference>
<feature type="binding site" evidence="6">
    <location>
        <position position="223"/>
    </location>
    <ligand>
        <name>D-dopa</name>
        <dbReference type="ChEBI" id="CHEBI:149689"/>
    </ligand>
</feature>
<feature type="binding site" evidence="6">
    <location>
        <begin position="40"/>
        <end position="41"/>
    </location>
    <ligand>
        <name>FAD</name>
        <dbReference type="ChEBI" id="CHEBI:57692"/>
    </ligand>
</feature>
<gene>
    <name evidence="8" type="ORF">INT47_005792</name>
</gene>
<proteinExistence type="inferred from homology"/>
<feature type="binding site" evidence="6">
    <location>
        <position position="285"/>
    </location>
    <ligand>
        <name>D-dopa</name>
        <dbReference type="ChEBI" id="CHEBI:149689"/>
    </ligand>
</feature>
<organism evidence="8 9">
    <name type="scientific">Mucor saturninus</name>
    <dbReference type="NCBI Taxonomy" id="64648"/>
    <lineage>
        <taxon>Eukaryota</taxon>
        <taxon>Fungi</taxon>
        <taxon>Fungi incertae sedis</taxon>
        <taxon>Mucoromycota</taxon>
        <taxon>Mucoromycotina</taxon>
        <taxon>Mucoromycetes</taxon>
        <taxon>Mucorales</taxon>
        <taxon>Mucorineae</taxon>
        <taxon>Mucoraceae</taxon>
        <taxon>Mucor</taxon>
    </lineage>
</organism>
<dbReference type="SUPFAM" id="SSF51971">
    <property type="entry name" value="Nucleotide-binding domain"/>
    <property type="match status" value="1"/>
</dbReference>
<dbReference type="PANTHER" id="PTHR11530">
    <property type="entry name" value="D-AMINO ACID OXIDASE"/>
    <property type="match status" value="1"/>
</dbReference>
<evidence type="ECO:0000256" key="5">
    <source>
        <dbReference type="ARBA" id="ARBA00023002"/>
    </source>
</evidence>
<evidence type="ECO:0000313" key="9">
    <source>
        <dbReference type="Proteomes" id="UP000603453"/>
    </source>
</evidence>